<reference evidence="2" key="1">
    <citation type="journal article" date="2019" name="MBio">
        <title>Comparative genomics for the elucidation of multidrug resistance (MDR) in Candida lusitaniae.</title>
        <authorList>
            <person name="Kannan A."/>
            <person name="Asner S.A."/>
            <person name="Trachsel E."/>
            <person name="Kelly S."/>
            <person name="Parker J."/>
            <person name="Sanglard D."/>
        </authorList>
    </citation>
    <scope>NUCLEOTIDE SEQUENCE [LARGE SCALE GENOMIC DNA]</scope>
    <source>
        <strain evidence="2">P1</strain>
    </source>
</reference>
<evidence type="ECO:0000313" key="2">
    <source>
        <dbReference type="Proteomes" id="UP000326582"/>
    </source>
</evidence>
<keyword evidence="2" id="KW-1185">Reference proteome</keyword>
<name>A0ACD0WHL7_CLALS</name>
<evidence type="ECO:0000313" key="1">
    <source>
        <dbReference type="EMBL" id="QFZ26800.1"/>
    </source>
</evidence>
<accession>A0ACD0WHL7</accession>
<dbReference type="EMBL" id="CP038485">
    <property type="protein sequence ID" value="QFZ26800.1"/>
    <property type="molecule type" value="Genomic_DNA"/>
</dbReference>
<protein>
    <submittedName>
        <fullName evidence="1">Uncharacterized protein</fullName>
    </submittedName>
</protein>
<gene>
    <name evidence="1" type="ORF">EJF14_20718</name>
</gene>
<organism evidence="1 2">
    <name type="scientific">Clavispora lusitaniae</name>
    <name type="common">Candida lusitaniae</name>
    <dbReference type="NCBI Taxonomy" id="36911"/>
    <lineage>
        <taxon>Eukaryota</taxon>
        <taxon>Fungi</taxon>
        <taxon>Dikarya</taxon>
        <taxon>Ascomycota</taxon>
        <taxon>Saccharomycotina</taxon>
        <taxon>Pichiomycetes</taxon>
        <taxon>Metschnikowiaceae</taxon>
        <taxon>Clavispora</taxon>
    </lineage>
</organism>
<proteinExistence type="predicted"/>
<dbReference type="Proteomes" id="UP000326582">
    <property type="component" value="Chromosome 2"/>
</dbReference>
<sequence>MARHVDPSSAYKPQVSLYALMIFLSSVFLSTTMRAFFVATLLFCYVQALHFYLKTGEIRCFYEDLQVDTLVVGKIDAYDFDEQTNEYFKSNKLKVRITVDETFDNDDRVVDQASKPSGDFTFTSFASGEHKFCLSPIYTEKSPENKHRIFFDIAFGSADDYVDSKSSKKVDSLTLQVQNLNKKLQDIHSEQESIREREAAFRNQSESTNSRVVWWSIIQLLVLVGTCAYQLRHLKSFFVKQKIV</sequence>